<keyword evidence="3" id="KW-0812">Transmembrane</keyword>
<gene>
    <name evidence="10" type="ORF">KUF71_020294</name>
</gene>
<keyword evidence="2" id="KW-0325">Glycoprotein</keyword>
<keyword evidence="4 9" id="KW-0732">Signal</keyword>
<dbReference type="PANTHER" id="PTHR33562">
    <property type="entry name" value="ATILLA, ISOFORM B-RELATED-RELATED"/>
    <property type="match status" value="1"/>
</dbReference>
<keyword evidence="7" id="KW-0449">Lipoprotein</keyword>
<evidence type="ECO:0000256" key="8">
    <source>
        <dbReference type="SAM" id="MobiDB-lite"/>
    </source>
</evidence>
<dbReference type="PANTHER" id="PTHR33562:SF29">
    <property type="entry name" value="PROTEIN SLEEPLESS"/>
    <property type="match status" value="1"/>
</dbReference>
<feature type="region of interest" description="Disordered" evidence="8">
    <location>
        <begin position="119"/>
        <end position="171"/>
    </location>
</feature>
<dbReference type="EMBL" id="JAHWGI010000166">
    <property type="protein sequence ID" value="KAK3910480.1"/>
    <property type="molecule type" value="Genomic_DNA"/>
</dbReference>
<evidence type="ECO:0000256" key="5">
    <source>
        <dbReference type="ARBA" id="ARBA00022989"/>
    </source>
</evidence>
<name>A0AAE1GW81_9NEOP</name>
<evidence type="ECO:0000256" key="6">
    <source>
        <dbReference type="ARBA" id="ARBA00023136"/>
    </source>
</evidence>
<feature type="compositionally biased region" description="Low complexity" evidence="8">
    <location>
        <begin position="120"/>
        <end position="129"/>
    </location>
</feature>
<dbReference type="Proteomes" id="UP001219518">
    <property type="component" value="Unassembled WGS sequence"/>
</dbReference>
<feature type="compositionally biased region" description="Basic and acidic residues" evidence="8">
    <location>
        <begin position="145"/>
        <end position="161"/>
    </location>
</feature>
<comment type="subcellular location">
    <subcellularLocation>
        <location evidence="1">Membrane</location>
        <topology evidence="1">Lipid-anchor</topology>
        <topology evidence="1">GPI-anchor</topology>
    </subcellularLocation>
</comment>
<keyword evidence="5" id="KW-1133">Transmembrane helix</keyword>
<feature type="compositionally biased region" description="Low complexity" evidence="8">
    <location>
        <begin position="51"/>
        <end position="60"/>
    </location>
</feature>
<reference evidence="10" key="1">
    <citation type="submission" date="2021-07" db="EMBL/GenBank/DDBJ databases">
        <authorList>
            <person name="Catto M.A."/>
            <person name="Jacobson A."/>
            <person name="Kennedy G."/>
            <person name="Labadie P."/>
            <person name="Hunt B.G."/>
            <person name="Srinivasan R."/>
        </authorList>
    </citation>
    <scope>NUCLEOTIDE SEQUENCE</scope>
    <source>
        <strain evidence="10">PL_HMW_Pooled</strain>
        <tissue evidence="10">Head</tissue>
    </source>
</reference>
<comment type="caution">
    <text evidence="10">The sequence shown here is derived from an EMBL/GenBank/DDBJ whole genome shotgun (WGS) entry which is preliminary data.</text>
</comment>
<dbReference type="GO" id="GO:0098552">
    <property type="term" value="C:side of membrane"/>
    <property type="evidence" value="ECO:0007669"/>
    <property type="project" value="UniProtKB-KW"/>
</dbReference>
<sequence>MRRTVGLLLALGLLAAADGLRCYVCNSKADSRCADPVQVAEDSDDRDDGKQMQQQQQQQQKGGGGRYDEREQGLQMVDCKVAHSVRQAMDAVNGLLSRLGQRAPGGGDVWAAVRASNQFTSQSGSSGSSKTGGGLLGPRGGGQLDPRDQRDQRDQRGHDEQEPNAACHKVDMEVDGELVTDRGCAPGRIHGQEPCDALAAALGDTEFCELCDGDGCNAAGLVRASASVAAASVLLHGLLLQHGAHS</sequence>
<feature type="compositionally biased region" description="Gly residues" evidence="8">
    <location>
        <begin position="130"/>
        <end position="143"/>
    </location>
</feature>
<evidence type="ECO:0000256" key="2">
    <source>
        <dbReference type="ARBA" id="ARBA00022622"/>
    </source>
</evidence>
<evidence type="ECO:0000256" key="3">
    <source>
        <dbReference type="ARBA" id="ARBA00022692"/>
    </source>
</evidence>
<keyword evidence="11" id="KW-1185">Reference proteome</keyword>
<feature type="region of interest" description="Disordered" evidence="8">
    <location>
        <begin position="34"/>
        <end position="69"/>
    </location>
</feature>
<evidence type="ECO:0000313" key="11">
    <source>
        <dbReference type="Proteomes" id="UP001219518"/>
    </source>
</evidence>
<protein>
    <submittedName>
        <fullName evidence="10">Type II inositol 1,4,5-trisphosphate 5-phosphatase</fullName>
    </submittedName>
</protein>
<evidence type="ECO:0000256" key="4">
    <source>
        <dbReference type="ARBA" id="ARBA00022729"/>
    </source>
</evidence>
<dbReference type="InterPro" id="IPR050975">
    <property type="entry name" value="Sleep_regulator"/>
</dbReference>
<organism evidence="10 11">
    <name type="scientific">Frankliniella fusca</name>
    <dbReference type="NCBI Taxonomy" id="407009"/>
    <lineage>
        <taxon>Eukaryota</taxon>
        <taxon>Metazoa</taxon>
        <taxon>Ecdysozoa</taxon>
        <taxon>Arthropoda</taxon>
        <taxon>Hexapoda</taxon>
        <taxon>Insecta</taxon>
        <taxon>Pterygota</taxon>
        <taxon>Neoptera</taxon>
        <taxon>Paraneoptera</taxon>
        <taxon>Thysanoptera</taxon>
        <taxon>Terebrantia</taxon>
        <taxon>Thripoidea</taxon>
        <taxon>Thripidae</taxon>
        <taxon>Frankliniella</taxon>
    </lineage>
</organism>
<keyword evidence="2" id="KW-0336">GPI-anchor</keyword>
<dbReference type="AlphaFoldDB" id="A0AAE1GW81"/>
<evidence type="ECO:0000313" key="10">
    <source>
        <dbReference type="EMBL" id="KAK3910480.1"/>
    </source>
</evidence>
<evidence type="ECO:0000256" key="7">
    <source>
        <dbReference type="ARBA" id="ARBA00023288"/>
    </source>
</evidence>
<evidence type="ECO:0000256" key="1">
    <source>
        <dbReference type="ARBA" id="ARBA00004589"/>
    </source>
</evidence>
<accession>A0AAE1GW81</accession>
<feature type="signal peptide" evidence="9">
    <location>
        <begin position="1"/>
        <end position="19"/>
    </location>
</feature>
<reference evidence="10" key="2">
    <citation type="journal article" date="2023" name="BMC Genomics">
        <title>Pest status, molecular evolution, and epigenetic factors derived from the genome assembly of Frankliniella fusca, a thysanopteran phytovirus vector.</title>
        <authorList>
            <person name="Catto M.A."/>
            <person name="Labadie P.E."/>
            <person name="Jacobson A.L."/>
            <person name="Kennedy G.G."/>
            <person name="Srinivasan R."/>
            <person name="Hunt B.G."/>
        </authorList>
    </citation>
    <scope>NUCLEOTIDE SEQUENCE</scope>
    <source>
        <strain evidence="10">PL_HMW_Pooled</strain>
    </source>
</reference>
<keyword evidence="6" id="KW-0472">Membrane</keyword>
<proteinExistence type="predicted"/>
<feature type="chain" id="PRO_5042027130" evidence="9">
    <location>
        <begin position="20"/>
        <end position="246"/>
    </location>
</feature>
<evidence type="ECO:0000256" key="9">
    <source>
        <dbReference type="SAM" id="SignalP"/>
    </source>
</evidence>